<keyword evidence="3" id="KW-1185">Reference proteome</keyword>
<organism evidence="2 3">
    <name type="scientific">Bradyrhizobium diversitatis</name>
    <dbReference type="NCBI Taxonomy" id="2755406"/>
    <lineage>
        <taxon>Bacteria</taxon>
        <taxon>Pseudomonadati</taxon>
        <taxon>Pseudomonadota</taxon>
        <taxon>Alphaproteobacteria</taxon>
        <taxon>Hyphomicrobiales</taxon>
        <taxon>Nitrobacteraceae</taxon>
        <taxon>Bradyrhizobium</taxon>
    </lineage>
</organism>
<comment type="caution">
    <text evidence="2">The sequence shown here is derived from an EMBL/GenBank/DDBJ whole genome shotgun (WGS) entry which is preliminary data.</text>
</comment>
<proteinExistence type="predicted"/>
<feature type="transmembrane region" description="Helical" evidence="1">
    <location>
        <begin position="69"/>
        <end position="91"/>
    </location>
</feature>
<reference evidence="2 3" key="1">
    <citation type="submission" date="2020-07" db="EMBL/GenBank/DDBJ databases">
        <title>Bradyrhizobium diversity isolated from nodules of indigenous legumes of Western Australia.</title>
        <authorList>
            <person name="Klepa M.S."/>
        </authorList>
    </citation>
    <scope>NUCLEOTIDE SEQUENCE [LARGE SCALE GENOMIC DNA]</scope>
    <source>
        <strain evidence="2 3">CNPSo 4019</strain>
    </source>
</reference>
<evidence type="ECO:0000256" key="1">
    <source>
        <dbReference type="SAM" id="Phobius"/>
    </source>
</evidence>
<evidence type="ECO:0000313" key="3">
    <source>
        <dbReference type="Proteomes" id="UP001194539"/>
    </source>
</evidence>
<accession>A0ABS0NY96</accession>
<evidence type="ECO:0008006" key="4">
    <source>
        <dbReference type="Google" id="ProtNLM"/>
    </source>
</evidence>
<dbReference type="EMBL" id="JACEGD010000006">
    <property type="protein sequence ID" value="MBH5385986.1"/>
    <property type="molecule type" value="Genomic_DNA"/>
</dbReference>
<dbReference type="Proteomes" id="UP001194539">
    <property type="component" value="Unassembled WGS sequence"/>
</dbReference>
<protein>
    <recommendedName>
        <fullName evidence="4">DUF1049 domain-containing protein</fullName>
    </recommendedName>
</protein>
<keyword evidence="1" id="KW-0812">Transmembrane</keyword>
<sequence length="95" mass="10792">MTRQKVTIPRRANARMRKAKSVAAWSLLAAAWLLFLAEVLSAVFSRRVFYGDKFTPLHWVNYQAEPGVFSFVLTGSLAGTCFFGWVLLRLIPKRS</sequence>
<gene>
    <name evidence="2" type="ORF">H1B27_06760</name>
</gene>
<keyword evidence="1" id="KW-0472">Membrane</keyword>
<name>A0ABS0NY96_9BRAD</name>
<keyword evidence="1" id="KW-1133">Transmembrane helix</keyword>
<evidence type="ECO:0000313" key="2">
    <source>
        <dbReference type="EMBL" id="MBH5385986.1"/>
    </source>
</evidence>